<reference evidence="2 3" key="1">
    <citation type="submission" date="2016-10" db="EMBL/GenBank/DDBJ databases">
        <authorList>
            <person name="de Groot N.N."/>
        </authorList>
    </citation>
    <scope>NUCLEOTIDE SEQUENCE [LARGE SCALE GENOMIC DNA]</scope>
    <source>
        <strain evidence="2 3">DSM 17073</strain>
    </source>
</reference>
<proteinExistence type="predicted"/>
<evidence type="ECO:0000313" key="1">
    <source>
        <dbReference type="EMBL" id="GEM02198.1"/>
    </source>
</evidence>
<dbReference type="RefSeq" id="WP_089830377.1">
    <property type="nucleotide sequence ID" value="NZ_BJWI01000027.1"/>
</dbReference>
<dbReference type="AlphaFoldDB" id="A0A1I5MG10"/>
<gene>
    <name evidence="1" type="ORF">HHA03_17300</name>
    <name evidence="2" type="ORF">SAMN05421839_10573</name>
</gene>
<dbReference type="OrthoDB" id="2037287at2"/>
<reference evidence="1 4" key="2">
    <citation type="submission" date="2019-07" db="EMBL/GenBank/DDBJ databases">
        <title>Whole genome shotgun sequence of Halolactibacillus halophilus NBRC 100868.</title>
        <authorList>
            <person name="Hosoyama A."/>
            <person name="Uohara A."/>
            <person name="Ohji S."/>
            <person name="Ichikawa N."/>
        </authorList>
    </citation>
    <scope>NUCLEOTIDE SEQUENCE [LARGE SCALE GENOMIC DNA]</scope>
    <source>
        <strain evidence="1 4">NBRC 100868</strain>
    </source>
</reference>
<protein>
    <submittedName>
        <fullName evidence="2">Uncharacterized protein</fullName>
    </submittedName>
</protein>
<name>A0A1I5MG10_9BACI</name>
<keyword evidence="4" id="KW-1185">Reference proteome</keyword>
<dbReference type="EMBL" id="FOXC01000005">
    <property type="protein sequence ID" value="SFP08525.1"/>
    <property type="molecule type" value="Genomic_DNA"/>
</dbReference>
<evidence type="ECO:0000313" key="3">
    <source>
        <dbReference type="Proteomes" id="UP000242243"/>
    </source>
</evidence>
<dbReference type="Proteomes" id="UP000242243">
    <property type="component" value="Unassembled WGS sequence"/>
</dbReference>
<accession>A0A1I5MG10</accession>
<dbReference type="Proteomes" id="UP000321547">
    <property type="component" value="Unassembled WGS sequence"/>
</dbReference>
<organism evidence="2 3">
    <name type="scientific">Halolactibacillus halophilus</name>
    <dbReference type="NCBI Taxonomy" id="306540"/>
    <lineage>
        <taxon>Bacteria</taxon>
        <taxon>Bacillati</taxon>
        <taxon>Bacillota</taxon>
        <taxon>Bacilli</taxon>
        <taxon>Bacillales</taxon>
        <taxon>Bacillaceae</taxon>
        <taxon>Halolactibacillus</taxon>
    </lineage>
</organism>
<sequence length="309" mass="35507">MSNNEIIRKIHFFRFEISELQPGTNNFQRHSNPKEVFKNIAELELKGDHERSRFKYYLNNDVSFLIDTNISADSIQGRFAISRRSALPEIETAGVLKPLEIPMNSGLAEIIHFIYYPADDVLGVEFNFFGPRATGLSAYLREKSRHSSNPFEFIKLNPILNQDLDTLLQDVGEINFFQMEISRNDLSVLENLDRDLYSAFESAANVSDAESVEVILRKKKYSRGGFPLPFSKSSLKDLLSTSDNRQKINRMKVDAESLSEKNNKTFDLLEDKMITSKKVTTIGERSRSVDFESMFERINEAYLELKGNF</sequence>
<evidence type="ECO:0000313" key="2">
    <source>
        <dbReference type="EMBL" id="SFP08525.1"/>
    </source>
</evidence>
<evidence type="ECO:0000313" key="4">
    <source>
        <dbReference type="Proteomes" id="UP000321547"/>
    </source>
</evidence>
<dbReference type="EMBL" id="BJWI01000027">
    <property type="protein sequence ID" value="GEM02198.1"/>
    <property type="molecule type" value="Genomic_DNA"/>
</dbReference>
<dbReference type="STRING" id="306540.SAMN05421839_10573"/>